<organism evidence="2 3">
    <name type="scientific">Anabaena azotica FACHB-119</name>
    <dbReference type="NCBI Taxonomy" id="947527"/>
    <lineage>
        <taxon>Bacteria</taxon>
        <taxon>Bacillati</taxon>
        <taxon>Cyanobacteriota</taxon>
        <taxon>Cyanophyceae</taxon>
        <taxon>Nostocales</taxon>
        <taxon>Nostocaceae</taxon>
        <taxon>Anabaena</taxon>
        <taxon>Anabaena azotica</taxon>
    </lineage>
</organism>
<protein>
    <submittedName>
        <fullName evidence="2">DUF2854 domain-containing protein</fullName>
    </submittedName>
</protein>
<dbReference type="InterPro" id="IPR021275">
    <property type="entry name" value="DUF2854"/>
</dbReference>
<sequence>MLRKISLGTLGLSVGSILTLIGFVAYAANNATLNLVGFFYGFPLLLGGLALKANELKPIPFSEATTPSVLLLREQQATVTQNKIRNDIMRYCYGQDAHLDGALSYLGLSPTDEERPIVTGLRETETNGAYTLILEFESPEISLEEWQQKQEKMTKYFGPGVEVKITQVGEDEIELALITLINQESTAIIGLTH</sequence>
<keyword evidence="1" id="KW-0472">Membrane</keyword>
<dbReference type="EMBL" id="JACJSG010000006">
    <property type="protein sequence ID" value="MBD2500239.1"/>
    <property type="molecule type" value="Genomic_DNA"/>
</dbReference>
<accession>A0ABR8D0H4</accession>
<dbReference type="PANTHER" id="PTHR35551:SF1">
    <property type="entry name" value="ACCLIMATION OF PHOTOSYNTHESIS TO ENVIRONMENT"/>
    <property type="match status" value="1"/>
</dbReference>
<dbReference type="Pfam" id="PF11016">
    <property type="entry name" value="DUF2854"/>
    <property type="match status" value="1"/>
</dbReference>
<dbReference type="RefSeq" id="WP_190468620.1">
    <property type="nucleotide sequence ID" value="NZ_JACJSG010000006.1"/>
</dbReference>
<keyword evidence="1" id="KW-0812">Transmembrane</keyword>
<keyword evidence="1" id="KW-1133">Transmembrane helix</keyword>
<dbReference type="PANTHER" id="PTHR35551">
    <property type="match status" value="1"/>
</dbReference>
<dbReference type="Proteomes" id="UP000661112">
    <property type="component" value="Unassembled WGS sequence"/>
</dbReference>
<evidence type="ECO:0000256" key="1">
    <source>
        <dbReference type="SAM" id="Phobius"/>
    </source>
</evidence>
<feature type="transmembrane region" description="Helical" evidence="1">
    <location>
        <begin position="7"/>
        <end position="27"/>
    </location>
</feature>
<evidence type="ECO:0000313" key="2">
    <source>
        <dbReference type="EMBL" id="MBD2500239.1"/>
    </source>
</evidence>
<proteinExistence type="predicted"/>
<reference evidence="2 3" key="1">
    <citation type="journal article" date="2020" name="ISME J.">
        <title>Comparative genomics reveals insights into cyanobacterial evolution and habitat adaptation.</title>
        <authorList>
            <person name="Chen M.Y."/>
            <person name="Teng W.K."/>
            <person name="Zhao L."/>
            <person name="Hu C.X."/>
            <person name="Zhou Y.K."/>
            <person name="Han B.P."/>
            <person name="Song L.R."/>
            <person name="Shu W.S."/>
        </authorList>
    </citation>
    <scope>NUCLEOTIDE SEQUENCE [LARGE SCALE GENOMIC DNA]</scope>
    <source>
        <strain evidence="2 3">FACHB-119</strain>
    </source>
</reference>
<feature type="transmembrane region" description="Helical" evidence="1">
    <location>
        <begin position="33"/>
        <end position="51"/>
    </location>
</feature>
<comment type="caution">
    <text evidence="2">The sequence shown here is derived from an EMBL/GenBank/DDBJ whole genome shotgun (WGS) entry which is preliminary data.</text>
</comment>
<keyword evidence="3" id="KW-1185">Reference proteome</keyword>
<name>A0ABR8D0H4_9NOST</name>
<gene>
    <name evidence="2" type="ORF">H6G83_06325</name>
</gene>
<evidence type="ECO:0000313" key="3">
    <source>
        <dbReference type="Proteomes" id="UP000661112"/>
    </source>
</evidence>